<dbReference type="AlphaFoldDB" id="A0A128A4M4"/>
<evidence type="ECO:0000256" key="1">
    <source>
        <dbReference type="SAM" id="Phobius"/>
    </source>
</evidence>
<keyword evidence="1" id="KW-0472">Membrane</keyword>
<name>A0A128A4M4_9ARCH</name>
<proteinExistence type="predicted"/>
<keyword evidence="3" id="KW-1185">Reference proteome</keyword>
<evidence type="ECO:0000313" key="3">
    <source>
        <dbReference type="Proteomes" id="UP000196239"/>
    </source>
</evidence>
<reference evidence="3" key="1">
    <citation type="submission" date="2015-10" db="EMBL/GenBank/DDBJ databases">
        <authorList>
            <person name="Lehtovirta-Morley L.E."/>
            <person name="Vieille C."/>
        </authorList>
    </citation>
    <scope>NUCLEOTIDE SEQUENCE [LARGE SCALE GENOMIC DNA]</scope>
</reference>
<evidence type="ECO:0008006" key="4">
    <source>
        <dbReference type="Google" id="ProtNLM"/>
    </source>
</evidence>
<dbReference type="KEGG" id="ndv:NDEV_1525"/>
<gene>
    <name evidence="2" type="ORF">NDEV_1525</name>
</gene>
<keyword evidence="1" id="KW-1133">Transmembrane helix</keyword>
<evidence type="ECO:0000313" key="2">
    <source>
        <dbReference type="EMBL" id="CUR52290.1"/>
    </source>
</evidence>
<protein>
    <recommendedName>
        <fullName evidence="4">Intracellular proteinase inhibitor BsuPI domain-containing protein</fullName>
    </recommendedName>
</protein>
<accession>A0A128A4M4</accession>
<dbReference type="Proteomes" id="UP000196239">
    <property type="component" value="Chromosome 1"/>
</dbReference>
<dbReference type="EMBL" id="LN890280">
    <property type="protein sequence ID" value="CUR52290.1"/>
    <property type="molecule type" value="Genomic_DNA"/>
</dbReference>
<sequence length="195" mass="21730">MKTLHISILAGLGIVVIGIALVFFQPNNPTFEERLGNPTQTWLAHDGAILLLNQTSNKPEYKVGENITISTELINVGDKSVDIGYWPPLVVLEIKDKNGALVWPENTNLMAILEFYGVETIRPGEHLGEKPWGHGNFTYLMYKMPLPQLHVPGKYTVVSMALFTFNMTTDGHGHREPTGLTTQLWSKPIQITVLP</sequence>
<organism evidence="2 3">
    <name type="scientific">Nitrosotalea devaniterrae</name>
    <dbReference type="NCBI Taxonomy" id="1078905"/>
    <lineage>
        <taxon>Archaea</taxon>
        <taxon>Nitrososphaerota</taxon>
        <taxon>Nitrososphaeria</taxon>
        <taxon>Nitrosotaleales</taxon>
        <taxon>Nitrosotaleaceae</taxon>
        <taxon>Nitrosotalea</taxon>
    </lineage>
</organism>
<feature type="transmembrane region" description="Helical" evidence="1">
    <location>
        <begin position="6"/>
        <end position="24"/>
    </location>
</feature>
<keyword evidence="1" id="KW-0812">Transmembrane</keyword>